<name>A0ABD2YG07_9GENT</name>
<proteinExistence type="predicted"/>
<feature type="compositionally biased region" description="Basic residues" evidence="1">
    <location>
        <begin position="135"/>
        <end position="145"/>
    </location>
</feature>
<feature type="region of interest" description="Disordered" evidence="1">
    <location>
        <begin position="118"/>
        <end position="154"/>
    </location>
</feature>
<dbReference type="EMBL" id="JBJUIK010000013">
    <property type="protein sequence ID" value="KAL3506315.1"/>
    <property type="molecule type" value="Genomic_DNA"/>
</dbReference>
<dbReference type="Proteomes" id="UP001630127">
    <property type="component" value="Unassembled WGS sequence"/>
</dbReference>
<evidence type="ECO:0000256" key="1">
    <source>
        <dbReference type="SAM" id="MobiDB-lite"/>
    </source>
</evidence>
<dbReference type="PANTHER" id="PTHR47481">
    <property type="match status" value="1"/>
</dbReference>
<dbReference type="AlphaFoldDB" id="A0ABD2YG07"/>
<accession>A0ABD2YG07</accession>
<evidence type="ECO:0000313" key="2">
    <source>
        <dbReference type="EMBL" id="KAL3506315.1"/>
    </source>
</evidence>
<gene>
    <name evidence="2" type="ORF">ACH5RR_031697</name>
</gene>
<protein>
    <submittedName>
        <fullName evidence="2">Uncharacterized protein</fullName>
    </submittedName>
</protein>
<evidence type="ECO:0000313" key="3">
    <source>
        <dbReference type="Proteomes" id="UP001630127"/>
    </source>
</evidence>
<keyword evidence="3" id="KW-1185">Reference proteome</keyword>
<dbReference type="PANTHER" id="PTHR47481:SF36">
    <property type="entry name" value="CCHC-TYPE DOMAIN-CONTAINING PROTEIN"/>
    <property type="match status" value="1"/>
</dbReference>
<reference evidence="2 3" key="1">
    <citation type="submission" date="2024-11" db="EMBL/GenBank/DDBJ databases">
        <title>A near-complete genome assembly of Cinchona calisaya.</title>
        <authorList>
            <person name="Lian D.C."/>
            <person name="Zhao X.W."/>
            <person name="Wei L."/>
        </authorList>
    </citation>
    <scope>NUCLEOTIDE SEQUENCE [LARGE SCALE GENOMIC DNA]</scope>
    <source>
        <tissue evidence="2">Nenye</tissue>
    </source>
</reference>
<organism evidence="2 3">
    <name type="scientific">Cinchona calisaya</name>
    <dbReference type="NCBI Taxonomy" id="153742"/>
    <lineage>
        <taxon>Eukaryota</taxon>
        <taxon>Viridiplantae</taxon>
        <taxon>Streptophyta</taxon>
        <taxon>Embryophyta</taxon>
        <taxon>Tracheophyta</taxon>
        <taxon>Spermatophyta</taxon>
        <taxon>Magnoliopsida</taxon>
        <taxon>eudicotyledons</taxon>
        <taxon>Gunneridae</taxon>
        <taxon>Pentapetalae</taxon>
        <taxon>asterids</taxon>
        <taxon>lamiids</taxon>
        <taxon>Gentianales</taxon>
        <taxon>Rubiaceae</taxon>
        <taxon>Cinchonoideae</taxon>
        <taxon>Cinchoneae</taxon>
        <taxon>Cinchona</taxon>
    </lineage>
</organism>
<sequence length="154" mass="17502">MTYCSGSKMPRHRRRRGTLFRHCLQKPMMQISKSSRMNYSISMQNIIVGQYFSKVKSICDEISKLDPQNAITEMRTKRIIIHGLRTEYKGLITATRGWSKEPTLAELKSLLTNEEALDSSTSKVSTNDEENALSTKRKGGKKNKQWKSANQGGS</sequence>
<comment type="caution">
    <text evidence="2">The sequence shown here is derived from an EMBL/GenBank/DDBJ whole genome shotgun (WGS) entry which is preliminary data.</text>
</comment>